<evidence type="ECO:0000256" key="5">
    <source>
        <dbReference type="ARBA" id="ARBA00022692"/>
    </source>
</evidence>
<feature type="transmembrane region" description="Helical" evidence="10">
    <location>
        <begin position="43"/>
        <end position="66"/>
    </location>
</feature>
<evidence type="ECO:0000256" key="6">
    <source>
        <dbReference type="ARBA" id="ARBA00022989"/>
    </source>
</evidence>
<protein>
    <recommendedName>
        <fullName evidence="10">CASP-like protein</fullName>
    </recommendedName>
</protein>
<sequence>MTNGESSISIEVPSETRKEAKGKAPLIAGGTHKHERKGGWKKGIAILDFILRLSATAAALGAAAAMGNSEETLPFFTQFLQFQASYDDLPTFQFFVIAMAIVGGYLVLSLPFSIVTIIRPHATGPKLLLLTLDIVALTLTTSAAAAGASIVYLAHNGNPSANWIAICQQYGDFCQQVSGAVVSSFIAVVIFMLLIVLSAFALRRKH</sequence>
<evidence type="ECO:0000256" key="4">
    <source>
        <dbReference type="ARBA" id="ARBA00022475"/>
    </source>
</evidence>
<evidence type="ECO:0000256" key="9">
    <source>
        <dbReference type="ARBA" id="ARBA00025302"/>
    </source>
</evidence>
<evidence type="ECO:0000256" key="11">
    <source>
        <dbReference type="SAM" id="MobiDB-lite"/>
    </source>
</evidence>
<comment type="subcellular location">
    <subcellularLocation>
        <location evidence="1 10">Cell membrane</location>
        <topology evidence="1 10">Multi-pass membrane protein</topology>
    </subcellularLocation>
</comment>
<reference evidence="14" key="1">
    <citation type="submission" date="2025-08" db="UniProtKB">
        <authorList>
            <consortium name="RefSeq"/>
        </authorList>
    </citation>
    <scope>IDENTIFICATION</scope>
    <source>
        <tissue evidence="14">Seedling</tissue>
    </source>
</reference>
<dbReference type="NCBIfam" id="TIGR01569">
    <property type="entry name" value="A_tha_TIGR01569"/>
    <property type="match status" value="1"/>
</dbReference>
<evidence type="ECO:0000259" key="12">
    <source>
        <dbReference type="Pfam" id="PF04535"/>
    </source>
</evidence>
<evidence type="ECO:0000256" key="3">
    <source>
        <dbReference type="ARBA" id="ARBA00011489"/>
    </source>
</evidence>
<evidence type="ECO:0000313" key="13">
    <source>
        <dbReference type="Proteomes" id="UP001652623"/>
    </source>
</evidence>
<evidence type="ECO:0000256" key="2">
    <source>
        <dbReference type="ARBA" id="ARBA00007651"/>
    </source>
</evidence>
<evidence type="ECO:0000256" key="7">
    <source>
        <dbReference type="ARBA" id="ARBA00023136"/>
    </source>
</evidence>
<gene>
    <name evidence="14" type="primary">LOC132803885</name>
</gene>
<keyword evidence="13" id="KW-1185">Reference proteome</keyword>
<evidence type="ECO:0000313" key="14">
    <source>
        <dbReference type="RefSeq" id="XP_060673670.1"/>
    </source>
</evidence>
<dbReference type="InterPro" id="IPR044173">
    <property type="entry name" value="CASPL"/>
</dbReference>
<evidence type="ECO:0000256" key="1">
    <source>
        <dbReference type="ARBA" id="ARBA00004651"/>
    </source>
</evidence>
<keyword evidence="6 10" id="KW-1133">Transmembrane helix</keyword>
<feature type="transmembrane region" description="Helical" evidence="10">
    <location>
        <begin position="180"/>
        <end position="202"/>
    </location>
</feature>
<organism evidence="13 14">
    <name type="scientific">Ziziphus jujuba</name>
    <name type="common">Chinese jujube</name>
    <name type="synonym">Ziziphus sativa</name>
    <dbReference type="NCBI Taxonomy" id="326968"/>
    <lineage>
        <taxon>Eukaryota</taxon>
        <taxon>Viridiplantae</taxon>
        <taxon>Streptophyta</taxon>
        <taxon>Embryophyta</taxon>
        <taxon>Tracheophyta</taxon>
        <taxon>Spermatophyta</taxon>
        <taxon>Magnoliopsida</taxon>
        <taxon>eudicotyledons</taxon>
        <taxon>Gunneridae</taxon>
        <taxon>Pentapetalae</taxon>
        <taxon>rosids</taxon>
        <taxon>fabids</taxon>
        <taxon>Rosales</taxon>
        <taxon>Rhamnaceae</taxon>
        <taxon>Paliureae</taxon>
        <taxon>Ziziphus</taxon>
    </lineage>
</organism>
<dbReference type="Proteomes" id="UP001652623">
    <property type="component" value="Chromosome 5"/>
</dbReference>
<dbReference type="RefSeq" id="XP_060673670.1">
    <property type="nucleotide sequence ID" value="XM_060817687.1"/>
</dbReference>
<keyword evidence="5 10" id="KW-0812">Transmembrane</keyword>
<evidence type="ECO:0000256" key="8">
    <source>
        <dbReference type="ARBA" id="ARBA00023316"/>
    </source>
</evidence>
<dbReference type="PANTHER" id="PTHR36488">
    <property type="entry name" value="CASP-LIKE PROTEIN 1U1"/>
    <property type="match status" value="1"/>
</dbReference>
<keyword evidence="4 10" id="KW-1003">Cell membrane</keyword>
<comment type="function">
    <text evidence="9">Regulates membrane-cell wall junctions and localized cell wall deposition. Required for establishment of the Casparian strip membrane domain (CSD) and the subsequent formation of Casparian strips, a cell wall modification of the root endodermis that determines an apoplastic barrier between the intraorganismal apoplasm and the extraorganismal apoplasm and prevents lateral diffusion.</text>
</comment>
<evidence type="ECO:0000256" key="10">
    <source>
        <dbReference type="RuleBase" id="RU361233"/>
    </source>
</evidence>
<dbReference type="InterPro" id="IPR006459">
    <property type="entry name" value="CASP/CASPL"/>
</dbReference>
<accession>A0ABM4AAB6</accession>
<feature type="transmembrane region" description="Helical" evidence="10">
    <location>
        <begin position="92"/>
        <end position="115"/>
    </location>
</feature>
<keyword evidence="8" id="KW-0961">Cell wall biogenesis/degradation</keyword>
<name>A0ABM4AAB6_ZIZJJ</name>
<keyword evidence="7 10" id="KW-0472">Membrane</keyword>
<feature type="transmembrane region" description="Helical" evidence="10">
    <location>
        <begin position="127"/>
        <end position="154"/>
    </location>
</feature>
<dbReference type="Pfam" id="PF04535">
    <property type="entry name" value="CASP_dom"/>
    <property type="match status" value="1"/>
</dbReference>
<comment type="subunit">
    <text evidence="3 10">Homodimer and heterodimers.</text>
</comment>
<dbReference type="GeneID" id="132803885"/>
<dbReference type="PANTHER" id="PTHR36488:SF11">
    <property type="entry name" value="CASP-LIKE PROTEIN"/>
    <property type="match status" value="1"/>
</dbReference>
<proteinExistence type="inferred from homology"/>
<feature type="domain" description="Casparian strip membrane protein" evidence="12">
    <location>
        <begin position="42"/>
        <end position="189"/>
    </location>
</feature>
<dbReference type="InterPro" id="IPR006702">
    <property type="entry name" value="CASP_dom"/>
</dbReference>
<comment type="similarity">
    <text evidence="2 10">Belongs to the Casparian strip membrane proteins (CASP) family.</text>
</comment>
<feature type="region of interest" description="Disordered" evidence="11">
    <location>
        <begin position="1"/>
        <end position="22"/>
    </location>
</feature>